<dbReference type="InterPro" id="IPR013324">
    <property type="entry name" value="RNA_pol_sigma_r3/r4-like"/>
</dbReference>
<sequence length="249" mass="27271">MSTLDKSGPRYAAVRDELVTGHLPVAEHIAQRFRQRGESYEDLVQVATVGLIHAVDRFDPGRGISFLSFAVPTITGEVRRHFRDTGWSVRMPRRLQELHLAVSGGISALTQELGRAPTPSELARHLDLGLDEVLEGLEAGNAYRSSSLDELITDDIPLADAVGVDDAELAEVDDRETLRPLLAQLPEREQRILLMRFFKGMTQTQIAQQIGISQMHVSRLLAGTLARLRRQAAPAEPVDAAPATKAASA</sequence>
<accession>A0A4R4Y689</accession>
<dbReference type="PANTHER" id="PTHR30385:SF4">
    <property type="entry name" value="RNA POLYMERASE SIGMA-E FACTOR"/>
    <property type="match status" value="1"/>
</dbReference>
<dbReference type="Gene3D" id="1.10.10.10">
    <property type="entry name" value="Winged helix-like DNA-binding domain superfamily/Winged helix DNA-binding domain"/>
    <property type="match status" value="2"/>
</dbReference>
<evidence type="ECO:0000256" key="1">
    <source>
        <dbReference type="ARBA" id="ARBA00023015"/>
    </source>
</evidence>
<keyword evidence="2" id="KW-0731">Sigma factor</keyword>
<dbReference type="Proteomes" id="UP000294947">
    <property type="component" value="Unassembled WGS sequence"/>
</dbReference>
<evidence type="ECO:0000256" key="4">
    <source>
        <dbReference type="ARBA" id="ARBA00023163"/>
    </source>
</evidence>
<comment type="caution">
    <text evidence="8">The sequence shown here is derived from an EMBL/GenBank/DDBJ whole genome shotgun (WGS) entry which is preliminary data.</text>
</comment>
<reference evidence="8 9" key="1">
    <citation type="submission" date="2019-03" db="EMBL/GenBank/DDBJ databases">
        <title>Draft genome sequences of novel Actinobacteria.</title>
        <authorList>
            <person name="Sahin N."/>
            <person name="Ay H."/>
            <person name="Saygin H."/>
        </authorList>
    </citation>
    <scope>NUCLEOTIDE SEQUENCE [LARGE SCALE GENOMIC DNA]</scope>
    <source>
        <strain evidence="8 9">7K502</strain>
    </source>
</reference>
<dbReference type="NCBIfam" id="TIGR02937">
    <property type="entry name" value="sigma70-ECF"/>
    <property type="match status" value="1"/>
</dbReference>
<dbReference type="PRINTS" id="PR00046">
    <property type="entry name" value="SIGMA70FCT"/>
</dbReference>
<keyword evidence="9" id="KW-1185">Reference proteome</keyword>
<dbReference type="GO" id="GO:0003677">
    <property type="term" value="F:DNA binding"/>
    <property type="evidence" value="ECO:0007669"/>
    <property type="project" value="UniProtKB-KW"/>
</dbReference>
<evidence type="ECO:0000259" key="5">
    <source>
        <dbReference type="Pfam" id="PF04539"/>
    </source>
</evidence>
<evidence type="ECO:0000313" key="9">
    <source>
        <dbReference type="Proteomes" id="UP000294947"/>
    </source>
</evidence>
<dbReference type="CDD" id="cd06171">
    <property type="entry name" value="Sigma70_r4"/>
    <property type="match status" value="1"/>
</dbReference>
<dbReference type="NCBIfam" id="TIGR02980">
    <property type="entry name" value="SigBFG"/>
    <property type="match status" value="1"/>
</dbReference>
<name>A0A4R4Y689_9PSEU</name>
<feature type="domain" description="RNA polymerase sigma-70 region 3" evidence="5">
    <location>
        <begin position="107"/>
        <end position="162"/>
    </location>
</feature>
<feature type="domain" description="RNA polymerase sigma-70 region 2" evidence="6">
    <location>
        <begin position="18"/>
        <end position="87"/>
    </location>
</feature>
<dbReference type="InterPro" id="IPR007630">
    <property type="entry name" value="RNA_pol_sigma70_r4"/>
</dbReference>
<evidence type="ECO:0000256" key="3">
    <source>
        <dbReference type="ARBA" id="ARBA00023125"/>
    </source>
</evidence>
<dbReference type="InterPro" id="IPR013325">
    <property type="entry name" value="RNA_pol_sigma_r2"/>
</dbReference>
<dbReference type="EMBL" id="SMKW01000080">
    <property type="protein sequence ID" value="TDD39119.1"/>
    <property type="molecule type" value="Genomic_DNA"/>
</dbReference>
<keyword evidence="3" id="KW-0238">DNA-binding</keyword>
<evidence type="ECO:0000259" key="6">
    <source>
        <dbReference type="Pfam" id="PF04542"/>
    </source>
</evidence>
<dbReference type="SUPFAM" id="SSF88659">
    <property type="entry name" value="Sigma3 and sigma4 domains of RNA polymerase sigma factors"/>
    <property type="match status" value="2"/>
</dbReference>
<dbReference type="InterPro" id="IPR000943">
    <property type="entry name" value="RNA_pol_sigma70"/>
</dbReference>
<dbReference type="InterPro" id="IPR014284">
    <property type="entry name" value="RNA_pol_sigma-70_dom"/>
</dbReference>
<dbReference type="InterPro" id="IPR014322">
    <property type="entry name" value="RNA_pol_sigma-B/F/G"/>
</dbReference>
<dbReference type="Pfam" id="PF04545">
    <property type="entry name" value="Sigma70_r4"/>
    <property type="match status" value="1"/>
</dbReference>
<dbReference type="OrthoDB" id="9804285at2"/>
<proteinExistence type="predicted"/>
<keyword evidence="4" id="KW-0804">Transcription</keyword>
<keyword evidence="1" id="KW-0805">Transcription regulation</keyword>
<dbReference type="InterPro" id="IPR007624">
    <property type="entry name" value="RNA_pol_sigma70_r3"/>
</dbReference>
<evidence type="ECO:0000259" key="7">
    <source>
        <dbReference type="Pfam" id="PF04545"/>
    </source>
</evidence>
<evidence type="ECO:0000256" key="2">
    <source>
        <dbReference type="ARBA" id="ARBA00023082"/>
    </source>
</evidence>
<protein>
    <submittedName>
        <fullName evidence="8">RNA polymerase sigma factor SigF</fullName>
    </submittedName>
</protein>
<gene>
    <name evidence="8" type="ORF">E1288_37710</name>
</gene>
<dbReference type="InterPro" id="IPR036388">
    <property type="entry name" value="WH-like_DNA-bd_sf"/>
</dbReference>
<dbReference type="AlphaFoldDB" id="A0A4R4Y689"/>
<dbReference type="PANTHER" id="PTHR30385">
    <property type="entry name" value="SIGMA FACTOR F FLAGELLAR"/>
    <property type="match status" value="1"/>
</dbReference>
<dbReference type="GO" id="GO:0006352">
    <property type="term" value="P:DNA-templated transcription initiation"/>
    <property type="evidence" value="ECO:0007669"/>
    <property type="project" value="InterPro"/>
</dbReference>
<dbReference type="Pfam" id="PF04539">
    <property type="entry name" value="Sigma70_r3"/>
    <property type="match status" value="1"/>
</dbReference>
<organism evidence="8 9">
    <name type="scientific">Saccharopolyspora elongata</name>
    <dbReference type="NCBI Taxonomy" id="2530387"/>
    <lineage>
        <taxon>Bacteria</taxon>
        <taxon>Bacillati</taxon>
        <taxon>Actinomycetota</taxon>
        <taxon>Actinomycetes</taxon>
        <taxon>Pseudonocardiales</taxon>
        <taxon>Pseudonocardiaceae</taxon>
        <taxon>Saccharopolyspora</taxon>
    </lineage>
</organism>
<feature type="domain" description="RNA polymerase sigma-70 region 4" evidence="7">
    <location>
        <begin position="181"/>
        <end position="229"/>
    </location>
</feature>
<dbReference type="Gene3D" id="1.20.120.1810">
    <property type="match status" value="1"/>
</dbReference>
<dbReference type="GO" id="GO:0016987">
    <property type="term" value="F:sigma factor activity"/>
    <property type="evidence" value="ECO:0007669"/>
    <property type="project" value="UniProtKB-KW"/>
</dbReference>
<dbReference type="SUPFAM" id="SSF88946">
    <property type="entry name" value="Sigma2 domain of RNA polymerase sigma factors"/>
    <property type="match status" value="1"/>
</dbReference>
<dbReference type="InterPro" id="IPR007627">
    <property type="entry name" value="RNA_pol_sigma70_r2"/>
</dbReference>
<dbReference type="Pfam" id="PF04542">
    <property type="entry name" value="Sigma70_r2"/>
    <property type="match status" value="1"/>
</dbReference>
<evidence type="ECO:0000313" key="8">
    <source>
        <dbReference type="EMBL" id="TDD39119.1"/>
    </source>
</evidence>